<dbReference type="RefSeq" id="WP_289828689.1">
    <property type="nucleotide sequence ID" value="NZ_JAUEDK010000005.1"/>
</dbReference>
<dbReference type="InterPro" id="IPR038225">
    <property type="entry name" value="TagF_sf"/>
</dbReference>
<dbReference type="Proteomes" id="UP001168540">
    <property type="component" value="Unassembled WGS sequence"/>
</dbReference>
<reference evidence="1" key="1">
    <citation type="submission" date="2023-06" db="EMBL/GenBank/DDBJ databases">
        <authorList>
            <person name="Zhang S."/>
        </authorList>
    </citation>
    <scope>NUCLEOTIDE SEQUENCE</scope>
    <source>
        <strain evidence="1">SG2303</strain>
    </source>
</reference>
<dbReference type="EMBL" id="JAUEDK010000005">
    <property type="protein sequence ID" value="MDN0074139.1"/>
    <property type="molecule type" value="Genomic_DNA"/>
</dbReference>
<evidence type="ECO:0000313" key="1">
    <source>
        <dbReference type="EMBL" id="MDN0074139.1"/>
    </source>
</evidence>
<accession>A0ABT7XKN3</accession>
<keyword evidence="2" id="KW-1185">Reference proteome</keyword>
<gene>
    <name evidence="1" type="primary">tagF</name>
    <name evidence="1" type="ORF">QU481_04455</name>
</gene>
<comment type="caution">
    <text evidence="1">The sequence shown here is derived from an EMBL/GenBank/DDBJ whole genome shotgun (WGS) entry which is preliminary data.</text>
</comment>
<proteinExistence type="predicted"/>
<dbReference type="InterPro" id="IPR017748">
    <property type="entry name" value="TagF"/>
</dbReference>
<dbReference type="Pfam" id="PF09867">
    <property type="entry name" value="TagF_N"/>
    <property type="match status" value="1"/>
</dbReference>
<evidence type="ECO:0000313" key="2">
    <source>
        <dbReference type="Proteomes" id="UP001168540"/>
    </source>
</evidence>
<organism evidence="1 2">
    <name type="scientific">Crenobacter oryzisoli</name>
    <dbReference type="NCBI Taxonomy" id="3056844"/>
    <lineage>
        <taxon>Bacteria</taxon>
        <taxon>Pseudomonadati</taxon>
        <taxon>Pseudomonadota</taxon>
        <taxon>Betaproteobacteria</taxon>
        <taxon>Neisseriales</taxon>
        <taxon>Neisseriaceae</taxon>
        <taxon>Crenobacter</taxon>
    </lineage>
</organism>
<name>A0ABT7XKN3_9NEIS</name>
<sequence length="339" mass="37617">MSFNFRRPQENPVPFCIFGKLPLRGDFVRINATHPAALEIDGLIADSLRQMEQQPDWPVRYQQMPASTFVLRTRDQRWQFLGAMQPSHDQSGRHYPLVAGFLLSAEVASAPLAAAMLANELFFGGLKEQLSSAIANSVEMLACRQFLEEQASFGGRSQADLELAHQLLEKHMARTPARVLDDALHASGRGDLESLLLAFTFHRQLLRRYAGSLPPQVYLLPLPEGDGDGMLAAVTWLSLYHAATAEQGESVEQCLIVMHPEGRFLALLPGLFTEQIASLCWGRQIDPRYVVDVAEPSAPWRNHQSYAEAAYVLGRRLNDPSLSVAELRDVVRSLSGSIG</sequence>
<dbReference type="Gene3D" id="3.40.1730.10">
    <property type="entry name" value="pa0076 domain"/>
    <property type="match status" value="1"/>
</dbReference>
<dbReference type="NCBIfam" id="TIGR03373">
    <property type="entry name" value="VI_minor_4"/>
    <property type="match status" value="1"/>
</dbReference>
<protein>
    <submittedName>
        <fullName evidence="1">Type VI secretion system-associated protein TagF</fullName>
    </submittedName>
</protein>